<evidence type="ECO:0000313" key="1">
    <source>
        <dbReference type="RefSeq" id="XP_016448462.1"/>
    </source>
</evidence>
<dbReference type="OrthoDB" id="1919713at2759"/>
<dbReference type="PANTHER" id="PTHR26312:SF221">
    <property type="entry name" value="OS04G0510600 PROTEIN"/>
    <property type="match status" value="1"/>
</dbReference>
<dbReference type="Pfam" id="PF14559">
    <property type="entry name" value="TPR_19"/>
    <property type="match status" value="1"/>
</dbReference>
<dbReference type="AlphaFoldDB" id="A0A1S3Y8T2"/>
<dbReference type="OMA" id="MMVEANP"/>
<gene>
    <name evidence="1" type="primary">LOC107773576</name>
</gene>
<dbReference type="PANTHER" id="PTHR26312">
    <property type="entry name" value="TETRATRICOPEPTIDE REPEAT PROTEIN 5"/>
    <property type="match status" value="1"/>
</dbReference>
<accession>A0A1S3Y8T2</accession>
<dbReference type="RefSeq" id="XP_016448462.1">
    <property type="nucleotide sequence ID" value="XM_016592976.1"/>
</dbReference>
<dbReference type="PaxDb" id="4097-A0A1S3Y8T2"/>
<organism evidence="1">
    <name type="scientific">Nicotiana tabacum</name>
    <name type="common">Common tobacco</name>
    <dbReference type="NCBI Taxonomy" id="4097"/>
    <lineage>
        <taxon>Eukaryota</taxon>
        <taxon>Viridiplantae</taxon>
        <taxon>Streptophyta</taxon>
        <taxon>Embryophyta</taxon>
        <taxon>Tracheophyta</taxon>
        <taxon>Spermatophyta</taxon>
        <taxon>Magnoliopsida</taxon>
        <taxon>eudicotyledons</taxon>
        <taxon>Gunneridae</taxon>
        <taxon>Pentapetalae</taxon>
        <taxon>asterids</taxon>
        <taxon>lamiids</taxon>
        <taxon>Solanales</taxon>
        <taxon>Solanaceae</taxon>
        <taxon>Nicotianoideae</taxon>
        <taxon>Nicotianeae</taxon>
        <taxon>Nicotiana</taxon>
    </lineage>
</organism>
<dbReference type="KEGG" id="nta:107773576"/>
<dbReference type="SUPFAM" id="SSF48452">
    <property type="entry name" value="TPR-like"/>
    <property type="match status" value="1"/>
</dbReference>
<dbReference type="InterPro" id="IPR011990">
    <property type="entry name" value="TPR-like_helical_dom_sf"/>
</dbReference>
<name>A0A1S3Y8T2_TOBAC</name>
<dbReference type="Gene3D" id="1.25.40.10">
    <property type="entry name" value="Tetratricopeptide repeat domain"/>
    <property type="match status" value="1"/>
</dbReference>
<sequence length="102" mass="11920">MVLTLYLSDFEENGDIEAHYKRSLQEYPSNPLFLRNYAQLLQSKGDLSGAEEYYFQATLADPKDGDILSRYAKLVWRLHHDKNRALNYFERATRANPEDSIC</sequence>
<dbReference type="STRING" id="4097.A0A1S3Y8T2"/>
<proteinExistence type="predicted"/>
<protein>
    <submittedName>
        <fullName evidence="1">Uncharacterized protein</fullName>
    </submittedName>
</protein>
<reference evidence="1" key="1">
    <citation type="submission" date="2025-08" db="UniProtKB">
        <authorList>
            <consortium name="RefSeq"/>
        </authorList>
    </citation>
    <scope>IDENTIFICATION</scope>
</reference>